<dbReference type="PANTHER" id="PTHR35531">
    <property type="entry name" value="INNER MEMBRANE PROTEIN YBCI-RELATED"/>
    <property type="match status" value="1"/>
</dbReference>
<sequence length="189" mass="21236">MTGKTHQILGLTAGLTYYFASSEPTYAPATFGAVLVFSYLASLLPDIDQPTGKLWHMLPFGHTLGKISDPFLEHRNITHSLLGIVLVGVGFYYLFKTFPPYWGIDTQIVFTSSIIAYLSHLLADMFTNIGIPVFFPYHRFFGIPPKPFDGARVATGKWFENMIIFPIVTILFLIIVFSNINLIKVILLK</sequence>
<name>A0A0G0IS56_9BACT</name>
<dbReference type="AlphaFoldDB" id="A0A0G0IS56"/>
<feature type="transmembrane region" description="Helical" evidence="1">
    <location>
        <begin position="25"/>
        <end position="44"/>
    </location>
</feature>
<keyword evidence="1" id="KW-1133">Transmembrane helix</keyword>
<protein>
    <submittedName>
        <fullName evidence="2">Membrane protein containing DUF457, transmembrane</fullName>
    </submittedName>
</protein>
<dbReference type="Pfam" id="PF04307">
    <property type="entry name" value="YdjM"/>
    <property type="match status" value="1"/>
</dbReference>
<comment type="caution">
    <text evidence="2">The sequence shown here is derived from an EMBL/GenBank/DDBJ whole genome shotgun (WGS) entry which is preliminary data.</text>
</comment>
<reference evidence="2 3" key="1">
    <citation type="journal article" date="2015" name="Nature">
        <title>rRNA introns, odd ribosomes, and small enigmatic genomes across a large radiation of phyla.</title>
        <authorList>
            <person name="Brown C.T."/>
            <person name="Hug L.A."/>
            <person name="Thomas B.C."/>
            <person name="Sharon I."/>
            <person name="Castelle C.J."/>
            <person name="Singh A."/>
            <person name="Wilkins M.J."/>
            <person name="Williams K.H."/>
            <person name="Banfield J.F."/>
        </authorList>
    </citation>
    <scope>NUCLEOTIDE SEQUENCE [LARGE SCALE GENOMIC DNA]</scope>
</reference>
<proteinExistence type="predicted"/>
<dbReference type="Proteomes" id="UP000034508">
    <property type="component" value="Unassembled WGS sequence"/>
</dbReference>
<organism evidence="2 3">
    <name type="scientific">Berkelbacteria bacterium GW2011_GWA1_36_9</name>
    <dbReference type="NCBI Taxonomy" id="1618331"/>
    <lineage>
        <taxon>Bacteria</taxon>
        <taxon>Candidatus Berkelbacteria</taxon>
    </lineage>
</organism>
<dbReference type="PANTHER" id="PTHR35531:SF1">
    <property type="entry name" value="INNER MEMBRANE PROTEIN YBCI-RELATED"/>
    <property type="match status" value="1"/>
</dbReference>
<evidence type="ECO:0000256" key="1">
    <source>
        <dbReference type="SAM" id="Phobius"/>
    </source>
</evidence>
<dbReference type="EMBL" id="LBSM01000001">
    <property type="protein sequence ID" value="KKQ18846.1"/>
    <property type="molecule type" value="Genomic_DNA"/>
</dbReference>
<evidence type="ECO:0000313" key="2">
    <source>
        <dbReference type="EMBL" id="KKQ18846.1"/>
    </source>
</evidence>
<gene>
    <name evidence="2" type="ORF">US31_C0001G0033</name>
</gene>
<evidence type="ECO:0000313" key="3">
    <source>
        <dbReference type="Proteomes" id="UP000034508"/>
    </source>
</evidence>
<feature type="transmembrane region" description="Helical" evidence="1">
    <location>
        <begin position="115"/>
        <end position="137"/>
    </location>
</feature>
<accession>A0A0G0IS56</accession>
<keyword evidence="1 2" id="KW-0812">Transmembrane</keyword>
<keyword evidence="1" id="KW-0472">Membrane</keyword>
<feature type="transmembrane region" description="Helical" evidence="1">
    <location>
        <begin position="158"/>
        <end position="180"/>
    </location>
</feature>
<dbReference type="InterPro" id="IPR007404">
    <property type="entry name" value="YdjM-like"/>
</dbReference>
<feature type="transmembrane region" description="Helical" evidence="1">
    <location>
        <begin position="76"/>
        <end position="95"/>
    </location>
</feature>